<sequence>MKKLTKKPSVVISTLICGPLGHNYSLSRKVTNHIMEYKCCNCNREVTTNQLGNIELLTYKTKEINTTLAAFFQKKVNRISA</sequence>
<gene>
    <name evidence="1" type="ORF">ACFQO1_01515</name>
</gene>
<proteinExistence type="predicted"/>
<comment type="caution">
    <text evidence="1">The sequence shown here is derived from an EMBL/GenBank/DDBJ whole genome shotgun (WGS) entry which is preliminary data.</text>
</comment>
<dbReference type="RefSeq" id="WP_380216004.1">
    <property type="nucleotide sequence ID" value="NZ_JBHTBN010000001.1"/>
</dbReference>
<accession>A0ABW2MR88</accession>
<name>A0ABW2MR88_9FLAO</name>
<dbReference type="EMBL" id="JBHTBN010000001">
    <property type="protein sequence ID" value="MFC7356350.1"/>
    <property type="molecule type" value="Genomic_DNA"/>
</dbReference>
<organism evidence="1 2">
    <name type="scientific">Jejudonia soesokkakensis</name>
    <dbReference type="NCBI Taxonomy" id="1323432"/>
    <lineage>
        <taxon>Bacteria</taxon>
        <taxon>Pseudomonadati</taxon>
        <taxon>Bacteroidota</taxon>
        <taxon>Flavobacteriia</taxon>
        <taxon>Flavobacteriales</taxon>
        <taxon>Flavobacteriaceae</taxon>
        <taxon>Jejudonia</taxon>
    </lineage>
</organism>
<keyword evidence="2" id="KW-1185">Reference proteome</keyword>
<evidence type="ECO:0000313" key="1">
    <source>
        <dbReference type="EMBL" id="MFC7356350.1"/>
    </source>
</evidence>
<reference evidence="2" key="1">
    <citation type="journal article" date="2019" name="Int. J. Syst. Evol. Microbiol.">
        <title>The Global Catalogue of Microorganisms (GCM) 10K type strain sequencing project: providing services to taxonomists for standard genome sequencing and annotation.</title>
        <authorList>
            <consortium name="The Broad Institute Genomics Platform"/>
            <consortium name="The Broad Institute Genome Sequencing Center for Infectious Disease"/>
            <person name="Wu L."/>
            <person name="Ma J."/>
        </authorList>
    </citation>
    <scope>NUCLEOTIDE SEQUENCE [LARGE SCALE GENOMIC DNA]</scope>
    <source>
        <strain evidence="2">CGMCC 1.16306</strain>
    </source>
</reference>
<dbReference type="Proteomes" id="UP001596415">
    <property type="component" value="Unassembled WGS sequence"/>
</dbReference>
<evidence type="ECO:0000313" key="2">
    <source>
        <dbReference type="Proteomes" id="UP001596415"/>
    </source>
</evidence>
<protein>
    <submittedName>
        <fullName evidence="1">Uncharacterized protein</fullName>
    </submittedName>
</protein>